<organism evidence="2 3">
    <name type="scientific">Kipferlia bialata</name>
    <dbReference type="NCBI Taxonomy" id="797122"/>
    <lineage>
        <taxon>Eukaryota</taxon>
        <taxon>Metamonada</taxon>
        <taxon>Carpediemonas-like organisms</taxon>
        <taxon>Kipferlia</taxon>
    </lineage>
</organism>
<keyword evidence="3" id="KW-1185">Reference proteome</keyword>
<dbReference type="EMBL" id="BDIP01000499">
    <property type="protein sequence ID" value="GIQ81804.1"/>
    <property type="molecule type" value="Genomic_DNA"/>
</dbReference>
<gene>
    <name evidence="2" type="ORF">KIPB_002825</name>
</gene>
<evidence type="ECO:0000256" key="1">
    <source>
        <dbReference type="SAM" id="MobiDB-lite"/>
    </source>
</evidence>
<proteinExistence type="predicted"/>
<accession>A0A9K3CR86</accession>
<reference evidence="2 3" key="1">
    <citation type="journal article" date="2018" name="PLoS ONE">
        <title>The draft genome of Kipferlia bialata reveals reductive genome evolution in fornicate parasites.</title>
        <authorList>
            <person name="Tanifuji G."/>
            <person name="Takabayashi S."/>
            <person name="Kume K."/>
            <person name="Takagi M."/>
            <person name="Nakayama T."/>
            <person name="Kamikawa R."/>
            <person name="Inagaki Y."/>
            <person name="Hashimoto T."/>
        </authorList>
    </citation>
    <scope>NUCLEOTIDE SEQUENCE [LARGE SCALE GENOMIC DNA]</scope>
    <source>
        <strain evidence="2">NY0173</strain>
    </source>
</reference>
<dbReference type="Proteomes" id="UP000265618">
    <property type="component" value="Unassembled WGS sequence"/>
</dbReference>
<protein>
    <submittedName>
        <fullName evidence="2">Uncharacterized protein</fullName>
    </submittedName>
</protein>
<comment type="caution">
    <text evidence="2">The sequence shown here is derived from an EMBL/GenBank/DDBJ whole genome shotgun (WGS) entry which is preliminary data.</text>
</comment>
<evidence type="ECO:0000313" key="3">
    <source>
        <dbReference type="Proteomes" id="UP000265618"/>
    </source>
</evidence>
<dbReference type="AlphaFoldDB" id="A0A9K3CR86"/>
<name>A0A9K3CR86_9EUKA</name>
<feature type="compositionally biased region" description="Basic and acidic residues" evidence="1">
    <location>
        <begin position="23"/>
        <end position="35"/>
    </location>
</feature>
<feature type="region of interest" description="Disordered" evidence="1">
    <location>
        <begin position="1"/>
        <end position="35"/>
    </location>
</feature>
<sequence>MVLKSSHLPHHERVYTATGMEQEGEREREIPEEEHPNPTLCLLDLATLGITAVPGLPQWDCVYSFVLDGVLVRLGEMPASTASEELVAATEPGPTATRYALFDPDVAEWKEGTCEGGPRVRSTGVYGVVSDAFWVTGEGRFTLRGLWEDTTLTPPAPVRWNPPAALMERRRGMAVGRFLATFHPYDASVIAYDTICNEWQ</sequence>
<feature type="non-terminal residue" evidence="2">
    <location>
        <position position="1"/>
    </location>
</feature>
<evidence type="ECO:0000313" key="2">
    <source>
        <dbReference type="EMBL" id="GIQ81804.1"/>
    </source>
</evidence>